<feature type="transmembrane region" description="Helical" evidence="1">
    <location>
        <begin position="83"/>
        <end position="100"/>
    </location>
</feature>
<name>A0ABU5RFT3_9PSEU</name>
<dbReference type="RefSeq" id="WP_323332218.1">
    <property type="nucleotide sequence ID" value="NZ_JAYFSI010000009.1"/>
</dbReference>
<reference evidence="2 3" key="1">
    <citation type="submission" date="2023-12" db="EMBL/GenBank/DDBJ databases">
        <title>Amycolatopsis sp. V23-08.</title>
        <authorList>
            <person name="Somphong A."/>
        </authorList>
    </citation>
    <scope>NUCLEOTIDE SEQUENCE [LARGE SCALE GENOMIC DNA]</scope>
    <source>
        <strain evidence="2 3">V23-08</strain>
    </source>
</reference>
<keyword evidence="3" id="KW-1185">Reference proteome</keyword>
<feature type="transmembrane region" description="Helical" evidence="1">
    <location>
        <begin position="36"/>
        <end position="63"/>
    </location>
</feature>
<dbReference type="Proteomes" id="UP001304298">
    <property type="component" value="Unassembled WGS sequence"/>
</dbReference>
<evidence type="ECO:0000313" key="3">
    <source>
        <dbReference type="Proteomes" id="UP001304298"/>
    </source>
</evidence>
<dbReference type="EMBL" id="JAYFSI010000009">
    <property type="protein sequence ID" value="MEA5364435.1"/>
    <property type="molecule type" value="Genomic_DNA"/>
</dbReference>
<accession>A0ABU5RFT3</accession>
<keyword evidence="1" id="KW-0812">Transmembrane</keyword>
<gene>
    <name evidence="2" type="ORF">VA596_33230</name>
</gene>
<organism evidence="2 3">
    <name type="scientific">Amycolatopsis heterodermiae</name>
    <dbReference type="NCBI Taxonomy" id="3110235"/>
    <lineage>
        <taxon>Bacteria</taxon>
        <taxon>Bacillati</taxon>
        <taxon>Actinomycetota</taxon>
        <taxon>Actinomycetes</taxon>
        <taxon>Pseudonocardiales</taxon>
        <taxon>Pseudonocardiaceae</taxon>
        <taxon>Amycolatopsis</taxon>
    </lineage>
</organism>
<comment type="caution">
    <text evidence="2">The sequence shown here is derived from an EMBL/GenBank/DDBJ whole genome shotgun (WGS) entry which is preliminary data.</text>
</comment>
<sequence length="224" mass="23929">MSDVPWWRFALAATAVGVAAFAWEQPFVALFGVLPILLWCVLAKSARTGVVAGLVLLVLLAWFTVPRGLGLTGPWVPASIEVYWFHTTLAAVVCAVGTLVERARPSPLLPTMVVVGFVAAGGVLALHWDAPPGDEGVAPGPSQLTIARDYACGSGNCWGVLEATGDRAPDVMREYLVPHGYTPAREISGVPRLCRRTGVLVTHEVCAELRTLSATAVRVEWYVN</sequence>
<protein>
    <submittedName>
        <fullName evidence="2">Uncharacterized protein</fullName>
    </submittedName>
</protein>
<keyword evidence="1" id="KW-0472">Membrane</keyword>
<feature type="transmembrane region" description="Helical" evidence="1">
    <location>
        <begin position="107"/>
        <end position="128"/>
    </location>
</feature>
<proteinExistence type="predicted"/>
<evidence type="ECO:0000313" key="2">
    <source>
        <dbReference type="EMBL" id="MEA5364435.1"/>
    </source>
</evidence>
<evidence type="ECO:0000256" key="1">
    <source>
        <dbReference type="SAM" id="Phobius"/>
    </source>
</evidence>
<keyword evidence="1" id="KW-1133">Transmembrane helix</keyword>